<keyword evidence="3" id="KW-1185">Reference proteome</keyword>
<comment type="caution">
    <text evidence="2">The sequence shown here is derived from an EMBL/GenBank/DDBJ whole genome shotgun (WGS) entry which is preliminary data.</text>
</comment>
<gene>
    <name evidence="2" type="ORF">RFI_38725</name>
</gene>
<feature type="compositionally biased region" description="Polar residues" evidence="1">
    <location>
        <begin position="131"/>
        <end position="140"/>
    </location>
</feature>
<protein>
    <submittedName>
        <fullName evidence="2">Uncharacterized protein</fullName>
    </submittedName>
</protein>
<evidence type="ECO:0000313" key="2">
    <source>
        <dbReference type="EMBL" id="ETN98764.1"/>
    </source>
</evidence>
<accession>X6LDE3</accession>
<evidence type="ECO:0000256" key="1">
    <source>
        <dbReference type="SAM" id="MobiDB-lite"/>
    </source>
</evidence>
<feature type="compositionally biased region" description="Polar residues" evidence="1">
    <location>
        <begin position="169"/>
        <end position="179"/>
    </location>
</feature>
<feature type="region of interest" description="Disordered" evidence="1">
    <location>
        <begin position="109"/>
        <end position="179"/>
    </location>
</feature>
<reference evidence="2 3" key="1">
    <citation type="journal article" date="2013" name="Curr. Biol.">
        <title>The Genome of the Foraminiferan Reticulomyxa filosa.</title>
        <authorList>
            <person name="Glockner G."/>
            <person name="Hulsmann N."/>
            <person name="Schleicher M."/>
            <person name="Noegel A.A."/>
            <person name="Eichinger L."/>
            <person name="Gallinger C."/>
            <person name="Pawlowski J."/>
            <person name="Sierra R."/>
            <person name="Euteneuer U."/>
            <person name="Pillet L."/>
            <person name="Moustafa A."/>
            <person name="Platzer M."/>
            <person name="Groth M."/>
            <person name="Szafranski K."/>
            <person name="Schliwa M."/>
        </authorList>
    </citation>
    <scope>NUCLEOTIDE SEQUENCE [LARGE SCALE GENOMIC DNA]</scope>
</reference>
<sequence>MVTSSISCGPKKDCKNKRLFDQIHGITKMGSIHLATLVPTATTPQNKDSISTKSVDQTVANTEYPNEPSTASAKGKSIRGKKLLNVWAKEKQGIMDIATGILEIKRVSTDTDTKGPSSLPIPIPIPIPIEQGSSNNNTSPPAKILQIPNNQQPDPSNVIEERQSEKGNKTNFITIESPH</sequence>
<organism evidence="2 3">
    <name type="scientific">Reticulomyxa filosa</name>
    <dbReference type="NCBI Taxonomy" id="46433"/>
    <lineage>
        <taxon>Eukaryota</taxon>
        <taxon>Sar</taxon>
        <taxon>Rhizaria</taxon>
        <taxon>Retaria</taxon>
        <taxon>Foraminifera</taxon>
        <taxon>Monothalamids</taxon>
        <taxon>Reticulomyxidae</taxon>
        <taxon>Reticulomyxa</taxon>
    </lineage>
</organism>
<dbReference type="EMBL" id="ASPP01045864">
    <property type="protein sequence ID" value="ETN98764.1"/>
    <property type="molecule type" value="Genomic_DNA"/>
</dbReference>
<name>X6LDE3_RETFI</name>
<dbReference type="AlphaFoldDB" id="X6LDE3"/>
<dbReference type="Proteomes" id="UP000023152">
    <property type="component" value="Unassembled WGS sequence"/>
</dbReference>
<feature type="compositionally biased region" description="Basic and acidic residues" evidence="1">
    <location>
        <begin position="159"/>
        <end position="168"/>
    </location>
</feature>
<proteinExistence type="predicted"/>
<evidence type="ECO:0000313" key="3">
    <source>
        <dbReference type="Proteomes" id="UP000023152"/>
    </source>
</evidence>